<protein>
    <submittedName>
        <fullName evidence="3">Filamentous hemagglutinin family outer membrane protein</fullName>
    </submittedName>
</protein>
<dbReference type="AlphaFoldDB" id="A0A1Z4LSW4"/>
<dbReference type="Gene3D" id="2.160.20.10">
    <property type="entry name" value="Single-stranded right-handed beta-helix, Pectin lyase-like"/>
    <property type="match status" value="3"/>
</dbReference>
<evidence type="ECO:0000313" key="3">
    <source>
        <dbReference type="EMBL" id="BAY84322.1"/>
    </source>
</evidence>
<dbReference type="InterPro" id="IPR008638">
    <property type="entry name" value="FhaB/CdiA-like_TPS"/>
</dbReference>
<keyword evidence="1" id="KW-0812">Transmembrane</keyword>
<dbReference type="NCBIfam" id="TIGR01901">
    <property type="entry name" value="adhes_NPXG"/>
    <property type="match status" value="1"/>
</dbReference>
<organism evidence="3 4">
    <name type="scientific">Calothrix parasitica NIES-267</name>
    <dbReference type="NCBI Taxonomy" id="1973488"/>
    <lineage>
        <taxon>Bacteria</taxon>
        <taxon>Bacillati</taxon>
        <taxon>Cyanobacteriota</taxon>
        <taxon>Cyanophyceae</taxon>
        <taxon>Nostocales</taxon>
        <taxon>Calotrichaceae</taxon>
        <taxon>Calothrix</taxon>
    </lineage>
</organism>
<reference evidence="3 4" key="1">
    <citation type="submission" date="2017-06" db="EMBL/GenBank/DDBJ databases">
        <title>Genome sequencing of cyanobaciteial culture collection at National Institute for Environmental Studies (NIES).</title>
        <authorList>
            <person name="Hirose Y."/>
            <person name="Shimura Y."/>
            <person name="Fujisawa T."/>
            <person name="Nakamura Y."/>
            <person name="Kawachi M."/>
        </authorList>
    </citation>
    <scope>NUCLEOTIDE SEQUENCE [LARGE SCALE GENOMIC DNA]</scope>
    <source>
        <strain evidence="3 4">NIES-267</strain>
    </source>
</reference>
<dbReference type="SUPFAM" id="SSF51126">
    <property type="entry name" value="Pectin lyase-like"/>
    <property type="match status" value="4"/>
</dbReference>
<keyword evidence="1" id="KW-1133">Transmembrane helix</keyword>
<dbReference type="Proteomes" id="UP000218418">
    <property type="component" value="Chromosome"/>
</dbReference>
<name>A0A1Z4LSW4_9CYAN</name>
<feature type="domain" description="Filamentous haemagglutinin FhaB/tRNA nuclease CdiA-like TPS" evidence="2">
    <location>
        <begin position="48"/>
        <end position="157"/>
    </location>
</feature>
<dbReference type="OrthoDB" id="475384at2"/>
<evidence type="ECO:0000313" key="4">
    <source>
        <dbReference type="Proteomes" id="UP000218418"/>
    </source>
</evidence>
<dbReference type="Pfam" id="PF05860">
    <property type="entry name" value="TPS"/>
    <property type="match status" value="1"/>
</dbReference>
<gene>
    <name evidence="3" type="ORF">NIES267_38180</name>
</gene>
<dbReference type="InterPro" id="IPR011050">
    <property type="entry name" value="Pectin_lyase_fold/virulence"/>
</dbReference>
<sequence>MNNQGSYNLSKSLHTLIYSFTGAAFTGFLQFAIAFPTFAQITPDNTLGNSPSIVNNQNFNNLQIEGGLRNNSNLFHSFQEFNINQGQRVYFNNPQNINNIITRVTGNNISNINGLLGVSGSANLFLINPKGIIFGAGSSLDINGSFIGSTAESINFSDGSIFSAVEPNNPQLLTINVPLGLQYGNNPAPIQLQQANLTIKPNEVLGLIGGNISLDNSSLTVPGGTVQLAGLSSVGTVNLNDLQSLSFSEGTSFNDIYIVNQSSINVAAADNGNIFINANNFYLNDSNFRAGIKQGLGNPNAKSGDIRINATGNTTIEQQSSINNTLEANSLGNGGQIYIKTNNLFLKDSIILANTYSSGNVGDLIIEAANKIEIISSPSNFTLKGAEGRKGLFSSVERDATGDASDITVSAKDILISGLGGINMSTGGLGNAGRVIINGDRLKIIEGAGVFSNTDSLGNAGEISIKVSDSIEVSNKVTDPEFSDVKRQPGGIIADVRRGAAGNGGKINIETGSLIVKEGAFLTTDTKGSGEGGDINIFATELVEVIGSEESTTDTQLVTAVRGRATGNGGNLTIETKNLTVRDGALINSGTDSSSNSGNLQVKASESIQLLGTANGVPSRLLAQVGDNGSGNGGNIVLETQELILRDGGQISAGNLGEGKGGNINILAGDSVNIEGFAVISSDEDIDEIVKDETGTLFPSGIFSSSPGIGDAGNLNIETANFNISNNAQVSVSSQLEGAAGNLSIIATKKALFDKGILNADTVAGDSANISLNSPNIQLRYGSRITTNATQTATGGNINIDTLTLVALENSDITANAEQSFGGQISIIAQGIFGTQFREFLTSESDITASSELGAEFNGVVEIDTIGTDPNSGLVQLPTGLADSSQKIASGCGQNQTGKFTVVGRGGLPQSPSQLFRVNNPIVDLVNVSNSGHLKTTVSSTSSIKNTRKKIVEAQGWIVDAEGNVEFVAEVPEVVANSGGISQAHCQSSI</sequence>
<dbReference type="EMBL" id="AP018227">
    <property type="protein sequence ID" value="BAY84322.1"/>
    <property type="molecule type" value="Genomic_DNA"/>
</dbReference>
<keyword evidence="4" id="KW-1185">Reference proteome</keyword>
<evidence type="ECO:0000256" key="1">
    <source>
        <dbReference type="SAM" id="Phobius"/>
    </source>
</evidence>
<accession>A0A1Z4LSW4</accession>
<feature type="transmembrane region" description="Helical" evidence="1">
    <location>
        <begin position="12"/>
        <end position="35"/>
    </location>
</feature>
<evidence type="ECO:0000259" key="2">
    <source>
        <dbReference type="SMART" id="SM00912"/>
    </source>
</evidence>
<dbReference type="InterPro" id="IPR012334">
    <property type="entry name" value="Pectin_lyas_fold"/>
</dbReference>
<dbReference type="SMART" id="SM00912">
    <property type="entry name" value="Haemagg_act"/>
    <property type="match status" value="1"/>
</dbReference>
<proteinExistence type="predicted"/>
<keyword evidence="1" id="KW-0472">Membrane</keyword>